<evidence type="ECO:0000256" key="1">
    <source>
        <dbReference type="ARBA" id="ARBA00005562"/>
    </source>
</evidence>
<dbReference type="AlphaFoldDB" id="A0A3B3RM71"/>
<dbReference type="InterPro" id="IPR036390">
    <property type="entry name" value="WH_DNA-bd_sf"/>
</dbReference>
<organism evidence="7 8">
    <name type="scientific">Paramormyrops kingsleyae</name>
    <dbReference type="NCBI Taxonomy" id="1676925"/>
    <lineage>
        <taxon>Eukaryota</taxon>
        <taxon>Metazoa</taxon>
        <taxon>Chordata</taxon>
        <taxon>Craniata</taxon>
        <taxon>Vertebrata</taxon>
        <taxon>Euteleostomi</taxon>
        <taxon>Actinopterygii</taxon>
        <taxon>Neopterygii</taxon>
        <taxon>Teleostei</taxon>
        <taxon>Osteoglossocephala</taxon>
        <taxon>Osteoglossomorpha</taxon>
        <taxon>Osteoglossiformes</taxon>
        <taxon>Mormyridae</taxon>
        <taxon>Paramormyrops</taxon>
    </lineage>
</organism>
<dbReference type="InterPro" id="IPR046328">
    <property type="entry name" value="ETS_fam"/>
</dbReference>
<dbReference type="PRINTS" id="PR00454">
    <property type="entry name" value="ETSDOMAIN"/>
</dbReference>
<dbReference type="GO" id="GO:0000981">
    <property type="term" value="F:DNA-binding transcription factor activity, RNA polymerase II-specific"/>
    <property type="evidence" value="ECO:0007669"/>
    <property type="project" value="TreeGrafter"/>
</dbReference>
<dbReference type="Pfam" id="PF02198">
    <property type="entry name" value="SAM_PNT"/>
    <property type="match status" value="1"/>
</dbReference>
<dbReference type="SUPFAM" id="SSF47769">
    <property type="entry name" value="SAM/Pointed domain"/>
    <property type="match status" value="1"/>
</dbReference>
<feature type="region of interest" description="Disordered" evidence="4">
    <location>
        <begin position="299"/>
        <end position="329"/>
    </location>
</feature>
<dbReference type="GO" id="GO:0030154">
    <property type="term" value="P:cell differentiation"/>
    <property type="evidence" value="ECO:0007669"/>
    <property type="project" value="TreeGrafter"/>
</dbReference>
<dbReference type="InterPro" id="IPR000418">
    <property type="entry name" value="Ets_dom"/>
</dbReference>
<dbReference type="Ensembl" id="ENSPKIT00000035332.1">
    <property type="protein sequence ID" value="ENSPKIP00000019388.1"/>
    <property type="gene ID" value="ENSPKIG00000004584.1"/>
</dbReference>
<dbReference type="Pfam" id="PF00178">
    <property type="entry name" value="Ets"/>
    <property type="match status" value="1"/>
</dbReference>
<reference evidence="7" key="1">
    <citation type="submission" date="2025-08" db="UniProtKB">
        <authorList>
            <consortium name="Ensembl"/>
        </authorList>
    </citation>
    <scope>IDENTIFICATION</scope>
</reference>
<dbReference type="GeneTree" id="ENSGT00940000158955"/>
<sequence length="429" mass="48783">MASCDLSSVLTDANWAMYQTTDIDPLQPPSLNEPLQPLTTSLFTLMPSAHEQPGWRLLPPQYWTKQNTMEWISHHVDETHFDACTLNMSSCSMDGVTLCQMSHQALVSAFGSLGERLFHSLLELKAKYGASDMTMTCDFLNNLLDEYPEILNVSGGESIYDLSIVNEHQESAYDIDGPVQDRPKTMGDMTPVSDNGYESGSTLPDSLDSSNARICLKITPVYSDSGSDSDPDTPDTPCPRTACEPILFYKIIKLCKIIRTSHCRINWSCHTKVHFMLLVLKCIYSMSLLPAGTFRAERGELKPSKRGRGRPRKQSHSSEDYGQIKRRKHAPRGTHLWEFIRDILIHPEQNPGLMKWEDHQQGVFKFLKSEAVAQLWGQKKRNSSMTYEKLSRAMRYYYKREILERVDGRRLVYKFGKNSSGWQHGEAGL</sequence>
<dbReference type="Gene3D" id="1.10.10.10">
    <property type="entry name" value="Winged helix-like DNA-binding domain superfamily/Winged helix DNA-binding domain"/>
    <property type="match status" value="1"/>
</dbReference>
<dbReference type="STRING" id="1676925.ENSPKIP00000019388"/>
<dbReference type="InterPro" id="IPR036388">
    <property type="entry name" value="WH-like_DNA-bd_sf"/>
</dbReference>
<evidence type="ECO:0000256" key="3">
    <source>
        <dbReference type="RuleBase" id="RU004019"/>
    </source>
</evidence>
<dbReference type="PROSITE" id="PS51433">
    <property type="entry name" value="PNT"/>
    <property type="match status" value="1"/>
</dbReference>
<proteinExistence type="inferred from homology"/>
<dbReference type="PANTHER" id="PTHR11849">
    <property type="entry name" value="ETS"/>
    <property type="match status" value="1"/>
</dbReference>
<dbReference type="FunFam" id="1.10.10.10:FF:001336">
    <property type="entry name" value="Epithelium specific ets factor 3, ese3, putative"/>
    <property type="match status" value="1"/>
</dbReference>
<evidence type="ECO:0000313" key="8">
    <source>
        <dbReference type="Proteomes" id="UP000261540"/>
    </source>
</evidence>
<feature type="compositionally biased region" description="Basic residues" evidence="4">
    <location>
        <begin position="304"/>
        <end position="315"/>
    </location>
</feature>
<dbReference type="GO" id="GO:0043565">
    <property type="term" value="F:sequence-specific DNA binding"/>
    <property type="evidence" value="ECO:0007669"/>
    <property type="project" value="InterPro"/>
</dbReference>
<evidence type="ECO:0000256" key="2">
    <source>
        <dbReference type="ARBA" id="ARBA00023125"/>
    </source>
</evidence>
<feature type="domain" description="ETS" evidence="5">
    <location>
        <begin position="334"/>
        <end position="416"/>
    </location>
</feature>
<dbReference type="SMART" id="SM00413">
    <property type="entry name" value="ETS"/>
    <property type="match status" value="1"/>
</dbReference>
<dbReference type="PANTHER" id="PTHR11849:SF13">
    <property type="entry name" value="ETS-RELATED TRANSCRIPTION FACTOR ELF-3"/>
    <property type="match status" value="1"/>
</dbReference>
<keyword evidence="8" id="KW-1185">Reference proteome</keyword>
<comment type="subcellular location">
    <subcellularLocation>
        <location evidence="3">Nucleus</location>
    </subcellularLocation>
</comment>
<dbReference type="Gene3D" id="1.10.150.50">
    <property type="entry name" value="Transcription Factor, Ets-1"/>
    <property type="match status" value="1"/>
</dbReference>
<dbReference type="SMART" id="SM00251">
    <property type="entry name" value="SAM_PNT"/>
    <property type="match status" value="1"/>
</dbReference>
<dbReference type="Proteomes" id="UP000261540">
    <property type="component" value="Unplaced"/>
</dbReference>
<dbReference type="InterPro" id="IPR013761">
    <property type="entry name" value="SAM/pointed_sf"/>
</dbReference>
<keyword evidence="2 3" id="KW-0238">DNA-binding</keyword>
<reference evidence="7" key="2">
    <citation type="submission" date="2025-09" db="UniProtKB">
        <authorList>
            <consortium name="Ensembl"/>
        </authorList>
    </citation>
    <scope>IDENTIFICATION</scope>
</reference>
<dbReference type="SUPFAM" id="SSF46785">
    <property type="entry name" value="Winged helix' DNA-binding domain"/>
    <property type="match status" value="1"/>
</dbReference>
<evidence type="ECO:0000256" key="4">
    <source>
        <dbReference type="SAM" id="MobiDB-lite"/>
    </source>
</evidence>
<dbReference type="PROSITE" id="PS50061">
    <property type="entry name" value="ETS_DOMAIN_3"/>
    <property type="match status" value="1"/>
</dbReference>
<comment type="similarity">
    <text evidence="1 3">Belongs to the ETS family.</text>
</comment>
<accession>A0A3B3RM71</accession>
<feature type="domain" description="PNT" evidence="6">
    <location>
        <begin position="42"/>
        <end position="128"/>
    </location>
</feature>
<evidence type="ECO:0000259" key="5">
    <source>
        <dbReference type="PROSITE" id="PS50061"/>
    </source>
</evidence>
<dbReference type="GO" id="GO:0005634">
    <property type="term" value="C:nucleus"/>
    <property type="evidence" value="ECO:0007669"/>
    <property type="project" value="UniProtKB-SubCell"/>
</dbReference>
<keyword evidence="3" id="KW-0539">Nucleus</keyword>
<name>A0A3B3RM71_9TELE</name>
<evidence type="ECO:0000259" key="6">
    <source>
        <dbReference type="PROSITE" id="PS51433"/>
    </source>
</evidence>
<dbReference type="InterPro" id="IPR003118">
    <property type="entry name" value="Pointed_dom"/>
</dbReference>
<evidence type="ECO:0000313" key="7">
    <source>
        <dbReference type="Ensembl" id="ENSPKIP00000019388.1"/>
    </source>
</evidence>
<protein>
    <submittedName>
        <fullName evidence="7">ETS-related transcription factor Elf-3-like</fullName>
    </submittedName>
</protein>